<dbReference type="RefSeq" id="XP_005756224.1">
    <property type="nucleotide sequence ID" value="XM_005756167.1"/>
</dbReference>
<reference evidence="3" key="1">
    <citation type="journal article" date="2013" name="Nature">
        <title>Pan genome of the phytoplankton Emiliania underpins its global distribution.</title>
        <authorList>
            <person name="Read B.A."/>
            <person name="Kegel J."/>
            <person name="Klute M.J."/>
            <person name="Kuo A."/>
            <person name="Lefebvre S.C."/>
            <person name="Maumus F."/>
            <person name="Mayer C."/>
            <person name="Miller J."/>
            <person name="Monier A."/>
            <person name="Salamov A."/>
            <person name="Young J."/>
            <person name="Aguilar M."/>
            <person name="Claverie J.M."/>
            <person name="Frickenhaus S."/>
            <person name="Gonzalez K."/>
            <person name="Herman E.K."/>
            <person name="Lin Y.C."/>
            <person name="Napier J."/>
            <person name="Ogata H."/>
            <person name="Sarno A.F."/>
            <person name="Shmutz J."/>
            <person name="Schroeder D."/>
            <person name="de Vargas C."/>
            <person name="Verret F."/>
            <person name="von Dassow P."/>
            <person name="Valentin K."/>
            <person name="Van de Peer Y."/>
            <person name="Wheeler G."/>
            <person name="Dacks J.B."/>
            <person name="Delwiche C.F."/>
            <person name="Dyhrman S.T."/>
            <person name="Glockner G."/>
            <person name="John U."/>
            <person name="Richards T."/>
            <person name="Worden A.Z."/>
            <person name="Zhang X."/>
            <person name="Grigoriev I.V."/>
            <person name="Allen A.E."/>
            <person name="Bidle K."/>
            <person name="Borodovsky M."/>
            <person name="Bowler C."/>
            <person name="Brownlee C."/>
            <person name="Cock J.M."/>
            <person name="Elias M."/>
            <person name="Gladyshev V.N."/>
            <person name="Groth M."/>
            <person name="Guda C."/>
            <person name="Hadaegh A."/>
            <person name="Iglesias-Rodriguez M.D."/>
            <person name="Jenkins J."/>
            <person name="Jones B.M."/>
            <person name="Lawson T."/>
            <person name="Leese F."/>
            <person name="Lindquist E."/>
            <person name="Lobanov A."/>
            <person name="Lomsadze A."/>
            <person name="Malik S.B."/>
            <person name="Marsh M.E."/>
            <person name="Mackinder L."/>
            <person name="Mock T."/>
            <person name="Mueller-Roeber B."/>
            <person name="Pagarete A."/>
            <person name="Parker M."/>
            <person name="Probert I."/>
            <person name="Quesneville H."/>
            <person name="Raines C."/>
            <person name="Rensing S.A."/>
            <person name="Riano-Pachon D.M."/>
            <person name="Richier S."/>
            <person name="Rokitta S."/>
            <person name="Shiraiwa Y."/>
            <person name="Soanes D.M."/>
            <person name="van der Giezen M."/>
            <person name="Wahlund T.M."/>
            <person name="Williams B."/>
            <person name="Wilson W."/>
            <person name="Wolfe G."/>
            <person name="Wurch L.L."/>
        </authorList>
    </citation>
    <scope>NUCLEOTIDE SEQUENCE</scope>
</reference>
<dbReference type="InterPro" id="IPR050209">
    <property type="entry name" value="Rab_GTPases_membrane_traffic"/>
</dbReference>
<dbReference type="SMART" id="SM00173">
    <property type="entry name" value="RAS"/>
    <property type="match status" value="1"/>
</dbReference>
<name>A0A0D3I5Z0_EMIH1</name>
<dbReference type="InterPro" id="IPR005225">
    <property type="entry name" value="Small_GTP-bd"/>
</dbReference>
<dbReference type="Gene3D" id="3.40.50.300">
    <property type="entry name" value="P-loop containing nucleotide triphosphate hydrolases"/>
    <property type="match status" value="1"/>
</dbReference>
<dbReference type="GO" id="GO:0003924">
    <property type="term" value="F:GTPase activity"/>
    <property type="evidence" value="ECO:0007669"/>
    <property type="project" value="InterPro"/>
</dbReference>
<dbReference type="HOGENOM" id="CLU_041217_23_0_1"/>
<sequence length="215" mass="23504">MPRSDYQFKCVLIGDSGVGKTSLIRTFATGGSPLSAPSAGGVDFATRQLELKGKTVEAQMWDTAGMERHRAVTAGFYRGAGPSSSLTSRATPHLRWLRELRAHRAEGEPHLPLVMMLLGTKADLRRRRAVDAQDAKEFAQRHRLLYAECSSSDASEVNQAFERVLAEVFRRVRKSIEAGRCNPDRPAPVLINTVLLTPAQQARDEGRAQAAGGCC</sequence>
<dbReference type="FunFam" id="3.40.50.300:FF:001447">
    <property type="entry name" value="Ras-related protein Rab-1B"/>
    <property type="match status" value="1"/>
</dbReference>
<protein>
    <submittedName>
        <fullName evidence="2">Uncharacterized protein</fullName>
    </submittedName>
</protein>
<dbReference type="SMART" id="SM00175">
    <property type="entry name" value="RAB"/>
    <property type="match status" value="1"/>
</dbReference>
<accession>A0A0D3I5Z0</accession>
<dbReference type="PANTHER" id="PTHR47979">
    <property type="entry name" value="DRAB11-RELATED"/>
    <property type="match status" value="1"/>
</dbReference>
<comment type="similarity">
    <text evidence="1">Belongs to the small GTPase superfamily. Rab family.</text>
</comment>
<dbReference type="Pfam" id="PF00071">
    <property type="entry name" value="Ras"/>
    <property type="match status" value="1"/>
</dbReference>
<organism evidence="2 3">
    <name type="scientific">Emiliania huxleyi (strain CCMP1516)</name>
    <dbReference type="NCBI Taxonomy" id="280463"/>
    <lineage>
        <taxon>Eukaryota</taxon>
        <taxon>Haptista</taxon>
        <taxon>Haptophyta</taxon>
        <taxon>Prymnesiophyceae</taxon>
        <taxon>Isochrysidales</taxon>
        <taxon>Noelaerhabdaceae</taxon>
        <taxon>Emiliania</taxon>
    </lineage>
</organism>
<evidence type="ECO:0000313" key="3">
    <source>
        <dbReference type="Proteomes" id="UP000013827"/>
    </source>
</evidence>
<evidence type="ECO:0000256" key="1">
    <source>
        <dbReference type="ARBA" id="ARBA00006270"/>
    </source>
</evidence>
<dbReference type="GO" id="GO:0005525">
    <property type="term" value="F:GTP binding"/>
    <property type="evidence" value="ECO:0007669"/>
    <property type="project" value="InterPro"/>
</dbReference>
<proteinExistence type="inferred from homology"/>
<dbReference type="GeneID" id="17252827"/>
<dbReference type="EnsemblProtists" id="EOD06675">
    <property type="protein sequence ID" value="EOD06675"/>
    <property type="gene ID" value="EMIHUDRAFT_372212"/>
</dbReference>
<dbReference type="GeneID" id="17249877"/>
<dbReference type="SMART" id="SM00174">
    <property type="entry name" value="RHO"/>
    <property type="match status" value="1"/>
</dbReference>
<dbReference type="InterPro" id="IPR001806">
    <property type="entry name" value="Small_GTPase"/>
</dbReference>
<dbReference type="InterPro" id="IPR027417">
    <property type="entry name" value="P-loop_NTPase"/>
</dbReference>
<dbReference type="PRINTS" id="PR00449">
    <property type="entry name" value="RASTRNSFRMNG"/>
</dbReference>
<dbReference type="AlphaFoldDB" id="A0A0D3I5Z0"/>
<dbReference type="Proteomes" id="UP000013827">
    <property type="component" value="Unassembled WGS sequence"/>
</dbReference>
<dbReference type="KEGG" id="ehx:EMIHUDRAFT_372212"/>
<reference evidence="2" key="2">
    <citation type="submission" date="2024-10" db="UniProtKB">
        <authorList>
            <consortium name="EnsemblProtists"/>
        </authorList>
    </citation>
    <scope>IDENTIFICATION</scope>
</reference>
<dbReference type="STRING" id="2903.R1CWD2"/>
<dbReference type="KEGG" id="ehx:EMIHUDRAFT_360657"/>
<dbReference type="eggNOG" id="KOG0087">
    <property type="taxonomic scope" value="Eukaryota"/>
</dbReference>
<dbReference type="RefSeq" id="XP_005759104.1">
    <property type="nucleotide sequence ID" value="XM_005759047.1"/>
</dbReference>
<dbReference type="SUPFAM" id="SSF52540">
    <property type="entry name" value="P-loop containing nucleoside triphosphate hydrolases"/>
    <property type="match status" value="1"/>
</dbReference>
<dbReference type="PROSITE" id="PS51419">
    <property type="entry name" value="RAB"/>
    <property type="match status" value="1"/>
</dbReference>
<dbReference type="NCBIfam" id="TIGR00231">
    <property type="entry name" value="small_GTP"/>
    <property type="match status" value="1"/>
</dbReference>
<evidence type="ECO:0000313" key="2">
    <source>
        <dbReference type="EnsemblProtists" id="EOD06675"/>
    </source>
</evidence>
<dbReference type="EnsemblProtists" id="EOD03795">
    <property type="protein sequence ID" value="EOD03795"/>
    <property type="gene ID" value="EMIHUDRAFT_360657"/>
</dbReference>
<dbReference type="PaxDb" id="2903-EOD03795"/>
<keyword evidence="3" id="KW-1185">Reference proteome</keyword>